<feature type="region of interest" description="Disordered" evidence="1">
    <location>
        <begin position="22"/>
        <end position="53"/>
    </location>
</feature>
<evidence type="ECO:0000313" key="3">
    <source>
        <dbReference type="Proteomes" id="UP001596099"/>
    </source>
</evidence>
<organism evidence="2 3">
    <name type="scientific">Halomarina salina</name>
    <dbReference type="NCBI Taxonomy" id="1872699"/>
    <lineage>
        <taxon>Archaea</taxon>
        <taxon>Methanobacteriati</taxon>
        <taxon>Methanobacteriota</taxon>
        <taxon>Stenosarchaea group</taxon>
        <taxon>Halobacteria</taxon>
        <taxon>Halobacteriales</taxon>
        <taxon>Natronomonadaceae</taxon>
        <taxon>Halomarina</taxon>
    </lineage>
</organism>
<protein>
    <recommendedName>
        <fullName evidence="4">Lipoprotein</fullName>
    </recommendedName>
</protein>
<dbReference type="InterPro" id="IPR055959">
    <property type="entry name" value="DUF7537"/>
</dbReference>
<dbReference type="Proteomes" id="UP001596099">
    <property type="component" value="Unassembled WGS sequence"/>
</dbReference>
<dbReference type="RefSeq" id="WP_247416617.1">
    <property type="nucleotide sequence ID" value="NZ_JALLGW010000001.1"/>
</dbReference>
<comment type="caution">
    <text evidence="2">The sequence shown here is derived from an EMBL/GenBank/DDBJ whole genome shotgun (WGS) entry which is preliminary data.</text>
</comment>
<name>A0ABD5RR38_9EURY</name>
<gene>
    <name evidence="2" type="ORF">ACFPYI_15765</name>
</gene>
<proteinExistence type="predicted"/>
<evidence type="ECO:0000313" key="2">
    <source>
        <dbReference type="EMBL" id="MFC5972794.1"/>
    </source>
</evidence>
<keyword evidence="3" id="KW-1185">Reference proteome</keyword>
<dbReference type="Pfam" id="PF24381">
    <property type="entry name" value="DUF7537"/>
    <property type="match status" value="1"/>
</dbReference>
<sequence length="268" mass="28329">MRTWAALLVVALVVLAGCGSSSAVDSGDGVADITPASVPTDHPMDDRPPGVGRSGLSDPIALADAHAESLVKRNFTVRTRSVIRDSNGTALREVTRVARYDPPVTTETWSYGETTSSLGPSSGKTVERWANGSTGVVRLVGEQSVRYSASSTVGAPTLRDELYGTLPALRDGQTTLDGSAYRVETTEPPMLYGPYTGVLSAVESWNQTLVVEPDGRIRWLHIEFAGEASTPSGTVPVTGSYDVQFSGIGSTSVERPDWVSVALEATDQ</sequence>
<dbReference type="EMBL" id="JBHSQH010000001">
    <property type="protein sequence ID" value="MFC5972794.1"/>
    <property type="molecule type" value="Genomic_DNA"/>
</dbReference>
<evidence type="ECO:0000256" key="1">
    <source>
        <dbReference type="SAM" id="MobiDB-lite"/>
    </source>
</evidence>
<dbReference type="PROSITE" id="PS51257">
    <property type="entry name" value="PROKAR_LIPOPROTEIN"/>
    <property type="match status" value="1"/>
</dbReference>
<accession>A0ABD5RR38</accession>
<reference evidence="2 3" key="1">
    <citation type="journal article" date="2019" name="Int. J. Syst. Evol. Microbiol.">
        <title>The Global Catalogue of Microorganisms (GCM) 10K type strain sequencing project: providing services to taxonomists for standard genome sequencing and annotation.</title>
        <authorList>
            <consortium name="The Broad Institute Genomics Platform"/>
            <consortium name="The Broad Institute Genome Sequencing Center for Infectious Disease"/>
            <person name="Wu L."/>
            <person name="Ma J."/>
        </authorList>
    </citation>
    <scope>NUCLEOTIDE SEQUENCE [LARGE SCALE GENOMIC DNA]</scope>
    <source>
        <strain evidence="2 3">CGMCC 1.12543</strain>
    </source>
</reference>
<evidence type="ECO:0008006" key="4">
    <source>
        <dbReference type="Google" id="ProtNLM"/>
    </source>
</evidence>
<feature type="compositionally biased region" description="Low complexity" evidence="1">
    <location>
        <begin position="22"/>
        <end position="32"/>
    </location>
</feature>
<dbReference type="AlphaFoldDB" id="A0ABD5RR38"/>